<dbReference type="Pfam" id="PF05231">
    <property type="entry name" value="MASE1"/>
    <property type="match status" value="1"/>
</dbReference>
<feature type="domain" description="PAS" evidence="15">
    <location>
        <begin position="553"/>
        <end position="605"/>
    </location>
</feature>
<feature type="domain" description="PAS" evidence="15">
    <location>
        <begin position="300"/>
        <end position="370"/>
    </location>
</feature>
<dbReference type="GO" id="GO:0006355">
    <property type="term" value="P:regulation of DNA-templated transcription"/>
    <property type="evidence" value="ECO:0007669"/>
    <property type="project" value="InterPro"/>
</dbReference>
<dbReference type="InterPro" id="IPR029787">
    <property type="entry name" value="Nucleotide_cyclase"/>
</dbReference>
<reference evidence="19 20" key="1">
    <citation type="submission" date="2019-01" db="EMBL/GenBank/DDBJ databases">
        <title>Florfenicol resistance in Enterobacteriaceae and whole-genome sequence analysis of florfenicol-resistant Leclercia adecarboxylata strain R25.</title>
        <authorList>
            <person name="Bao Q."/>
            <person name="Ying Y."/>
        </authorList>
    </citation>
    <scope>NUCLEOTIDE SEQUENCE [LARGE SCALE GENOMIC DNA]</scope>
    <source>
        <strain evidence="19 20">R25</strain>
    </source>
</reference>
<dbReference type="InterPro" id="IPR000700">
    <property type="entry name" value="PAS-assoc_C"/>
</dbReference>
<dbReference type="PANTHER" id="PTHR44757">
    <property type="entry name" value="DIGUANYLATE CYCLASE DGCP"/>
    <property type="match status" value="1"/>
</dbReference>
<dbReference type="EMBL" id="CP035382">
    <property type="protein sequence ID" value="QDK17162.1"/>
    <property type="molecule type" value="Genomic_DNA"/>
</dbReference>
<evidence type="ECO:0000256" key="1">
    <source>
        <dbReference type="ARBA" id="ARBA00001946"/>
    </source>
</evidence>
<dbReference type="InterPro" id="IPR000014">
    <property type="entry name" value="PAS"/>
</dbReference>
<feature type="domain" description="PAC" evidence="16">
    <location>
        <begin position="501"/>
        <end position="552"/>
    </location>
</feature>
<comment type="pathway">
    <text evidence="3">Purine metabolism; 3',5'-cyclic di-GMP biosynthesis.</text>
</comment>
<dbReference type="NCBIfam" id="TIGR00254">
    <property type="entry name" value="GGDEF"/>
    <property type="match status" value="1"/>
</dbReference>
<evidence type="ECO:0000256" key="3">
    <source>
        <dbReference type="ARBA" id="ARBA00004665"/>
    </source>
</evidence>
<keyword evidence="5" id="KW-1003">Cell membrane</keyword>
<feature type="transmembrane region" description="Helical" evidence="14">
    <location>
        <begin position="271"/>
        <end position="290"/>
    </location>
</feature>
<keyword evidence="12 14" id="KW-0472">Membrane</keyword>
<dbReference type="PANTHER" id="PTHR44757:SF4">
    <property type="entry name" value="DIGUANYLATE CYCLASE DGCE-RELATED"/>
    <property type="match status" value="1"/>
</dbReference>
<dbReference type="FunFam" id="3.30.70.270:FF:000001">
    <property type="entry name" value="Diguanylate cyclase domain protein"/>
    <property type="match status" value="1"/>
</dbReference>
<keyword evidence="7 19" id="KW-0808">Transferase</keyword>
<feature type="domain" description="PAC" evidence="16">
    <location>
        <begin position="626"/>
        <end position="680"/>
    </location>
</feature>
<evidence type="ECO:0000256" key="10">
    <source>
        <dbReference type="ARBA" id="ARBA00022741"/>
    </source>
</evidence>
<dbReference type="SUPFAM" id="SSF55785">
    <property type="entry name" value="PYP-like sensor domain (PAS domain)"/>
    <property type="match status" value="3"/>
</dbReference>
<evidence type="ECO:0000256" key="8">
    <source>
        <dbReference type="ARBA" id="ARBA00022692"/>
    </source>
</evidence>
<protein>
    <recommendedName>
        <fullName evidence="4">diguanylate cyclase</fullName>
        <ecNumber evidence="4">2.7.7.65</ecNumber>
    </recommendedName>
</protein>
<dbReference type="Pfam" id="PF13426">
    <property type="entry name" value="PAS_9"/>
    <property type="match status" value="1"/>
</dbReference>
<dbReference type="Pfam" id="PF00990">
    <property type="entry name" value="GGDEF"/>
    <property type="match status" value="1"/>
</dbReference>
<dbReference type="FunFam" id="3.30.450.20:FF:000154">
    <property type="entry name" value="Probable diguanylate cyclase DgcE"/>
    <property type="match status" value="1"/>
</dbReference>
<dbReference type="PROSITE" id="PS50887">
    <property type="entry name" value="GGDEF"/>
    <property type="match status" value="1"/>
</dbReference>
<feature type="domain" description="GGDEF" evidence="18">
    <location>
        <begin position="712"/>
        <end position="845"/>
    </location>
</feature>
<dbReference type="InterPro" id="IPR052155">
    <property type="entry name" value="Biofilm_reg_signaling"/>
</dbReference>
<feature type="transmembrane region" description="Helical" evidence="14">
    <location>
        <begin position="124"/>
        <end position="144"/>
    </location>
</feature>
<dbReference type="Gene3D" id="2.10.70.100">
    <property type="match status" value="1"/>
</dbReference>
<dbReference type="Proteomes" id="UP000317812">
    <property type="component" value="Chromosome"/>
</dbReference>
<name>A0AAP9D9I0_9ENTR</name>
<evidence type="ECO:0000256" key="6">
    <source>
        <dbReference type="ARBA" id="ARBA00022519"/>
    </source>
</evidence>
<dbReference type="GO" id="GO:0052621">
    <property type="term" value="F:diguanylate cyclase activity"/>
    <property type="evidence" value="ECO:0007669"/>
    <property type="project" value="UniProtKB-EC"/>
</dbReference>
<dbReference type="InterPro" id="IPR001610">
    <property type="entry name" value="PAC"/>
</dbReference>
<dbReference type="NCBIfam" id="NF007298">
    <property type="entry name" value="PRK09776.1"/>
    <property type="match status" value="1"/>
</dbReference>
<evidence type="ECO:0000259" key="17">
    <source>
        <dbReference type="PROSITE" id="PS50883"/>
    </source>
</evidence>
<evidence type="ECO:0000256" key="13">
    <source>
        <dbReference type="ARBA" id="ARBA00034247"/>
    </source>
</evidence>
<feature type="transmembrane region" description="Helical" evidence="14">
    <location>
        <begin position="65"/>
        <end position="84"/>
    </location>
</feature>
<sequence length="1109" mass="125389">MNKKYQRVLVTTPHPLLRLVSLGLVTFIFTLFSLELTRFGTFLAPLWFPTSIMMVAFYRHAGKMWPGIAFACTLGNILASWLIFSWASINFWYAGVNIAEAFVGALLLRKLLPSYNPLQNLADWIRLAIGSAVLPPLLGGVLIYLLVPGDEPLRSFLVWVLSESIGSLALVPLGLLFKPHYLLRHRNPRLLFETLLTMAVTLVLSWISLQFLPWPFTAIIVLLMWSAVRLPRLEAFLVFLVTVMMVSLMIAKNPTPLATQYASAMINAPWLPFLMMLLPANIMTMVMYAFRAERKHITESEERFRNAMEYSVIGMALVSTDGQWLQANKALCQFLGYSQSELRSLNFQQLTWPEDLESDLEQLEQLLNGEINSYSLEKRYYTRNGEVVWALLAVSLVRHADGTPLYFIAQIEDINDLKHTEWVNKRLMERITLANEAGGIGIWEWDVKPNVISWDKRMFEMYEVPAHVKPTWQLWHECMLPEDRALAEQVVRDSLAARIPFKLEFRIRVKDGIRHIRALANRVLNKQGEVERLLGINMDMTEVKELNEALFQEKERLHITLDSIGEAVLCTDVNMNVTFMNPVAEKMSGWLQQDALGQPILSVLHITFGDNGPLMENIHSGDMSRTDIEQDVVLHSRNGGSYDIHYSITPLSTLDGQNIGSVLVIQDVTESRKMLRELSYNASHDALTHLANRVSFEAYLKRMLHTVQDTRQRHALVFIDLDRFKAVNDTAGHAAGDALLRELSSLMLSMLRSTDMLARLGGDEFGLLLPDCNTESARYIAGRIIDAINEYHFMWEGRLHRIGASAGITQIDERNNQASEVMSQADIACYSSKNNGRGVVTVYEPQQERMLDAPGTISLDEQWHMIKDNHLLMIARSVASPRIPESSTFWMLALRLWTNDGEMLEEQAFRAGLAEPELVHALDRRILQEFFRNFATPLTSKGTGVALPLSMAGLASATLVDELLEMLSASPLQPRLLHLVVHVSVLTLEDEHSRNNLDKLRQAGCQIILSHVGRDMEVFNHLSAQMADYLLLDPELVINVHGNLMDEMLVTIIQGHARRLGIKTIAGPSNQPIMMDTLSGIGIDYIFGNTIGEPQPLELLLNTTYFAIN</sequence>
<dbReference type="RefSeq" id="WP_142486392.1">
    <property type="nucleotide sequence ID" value="NZ_CP035382.1"/>
</dbReference>
<keyword evidence="8 14" id="KW-0812">Transmembrane</keyword>
<dbReference type="FunFam" id="2.10.70.100:FF:000001">
    <property type="entry name" value="Sensory transduction histidine kinase"/>
    <property type="match status" value="1"/>
</dbReference>
<feature type="domain" description="EAL" evidence="17">
    <location>
        <begin position="855"/>
        <end position="1108"/>
    </location>
</feature>
<gene>
    <name evidence="19" type="ORF">ES815_02110</name>
</gene>
<dbReference type="EC" id="2.7.7.65" evidence="4"/>
<dbReference type="InterPro" id="IPR000160">
    <property type="entry name" value="GGDEF_dom"/>
</dbReference>
<dbReference type="CDD" id="cd01948">
    <property type="entry name" value="EAL"/>
    <property type="match status" value="1"/>
</dbReference>
<dbReference type="InterPro" id="IPR035919">
    <property type="entry name" value="EAL_sf"/>
</dbReference>
<organism evidence="19 20">
    <name type="scientific">Leclercia adecarboxylata</name>
    <dbReference type="NCBI Taxonomy" id="83655"/>
    <lineage>
        <taxon>Bacteria</taxon>
        <taxon>Pseudomonadati</taxon>
        <taxon>Pseudomonadota</taxon>
        <taxon>Gammaproteobacteria</taxon>
        <taxon>Enterobacterales</taxon>
        <taxon>Enterobacteriaceae</taxon>
        <taxon>Leclercia</taxon>
    </lineage>
</organism>
<feature type="transmembrane region" description="Helical" evidence="14">
    <location>
        <begin position="40"/>
        <end position="58"/>
    </location>
</feature>
<comment type="cofactor">
    <cofactor evidence="1">
        <name>Mg(2+)</name>
        <dbReference type="ChEBI" id="CHEBI:18420"/>
    </cofactor>
</comment>
<dbReference type="SMART" id="SM00091">
    <property type="entry name" value="PAS"/>
    <property type="match status" value="3"/>
</dbReference>
<dbReference type="PROSITE" id="PS50883">
    <property type="entry name" value="EAL"/>
    <property type="match status" value="1"/>
</dbReference>
<keyword evidence="6" id="KW-0997">Cell inner membrane</keyword>
<dbReference type="CDD" id="cd01949">
    <property type="entry name" value="GGDEF"/>
    <property type="match status" value="1"/>
</dbReference>
<evidence type="ECO:0000256" key="2">
    <source>
        <dbReference type="ARBA" id="ARBA00004429"/>
    </source>
</evidence>
<proteinExistence type="predicted"/>
<feature type="transmembrane region" description="Helical" evidence="14">
    <location>
        <begin position="189"/>
        <end position="206"/>
    </location>
</feature>
<feature type="transmembrane region" description="Helical" evidence="14">
    <location>
        <begin position="16"/>
        <end position="34"/>
    </location>
</feature>
<dbReference type="Gene3D" id="3.30.450.20">
    <property type="entry name" value="PAS domain"/>
    <property type="match status" value="3"/>
</dbReference>
<dbReference type="PROSITE" id="PS50113">
    <property type="entry name" value="PAC"/>
    <property type="match status" value="3"/>
</dbReference>
<evidence type="ECO:0000256" key="5">
    <source>
        <dbReference type="ARBA" id="ARBA00022475"/>
    </source>
</evidence>
<feature type="transmembrane region" description="Helical" evidence="14">
    <location>
        <begin position="235"/>
        <end position="251"/>
    </location>
</feature>
<comment type="subcellular location">
    <subcellularLocation>
        <location evidence="2">Cell inner membrane</location>
        <topology evidence="2">Multi-pass membrane protein</topology>
    </subcellularLocation>
</comment>
<evidence type="ECO:0000259" key="15">
    <source>
        <dbReference type="PROSITE" id="PS50112"/>
    </source>
</evidence>
<comment type="catalytic activity">
    <reaction evidence="13">
        <text>2 GTP = 3',3'-c-di-GMP + 2 diphosphate</text>
        <dbReference type="Rhea" id="RHEA:24898"/>
        <dbReference type="ChEBI" id="CHEBI:33019"/>
        <dbReference type="ChEBI" id="CHEBI:37565"/>
        <dbReference type="ChEBI" id="CHEBI:58805"/>
        <dbReference type="EC" id="2.7.7.65"/>
    </reaction>
</comment>
<dbReference type="InterPro" id="IPR013655">
    <property type="entry name" value="PAS_fold_3"/>
</dbReference>
<dbReference type="Gene3D" id="3.30.70.270">
    <property type="match status" value="1"/>
</dbReference>
<evidence type="ECO:0000256" key="9">
    <source>
        <dbReference type="ARBA" id="ARBA00022737"/>
    </source>
</evidence>
<dbReference type="SUPFAM" id="SSF141868">
    <property type="entry name" value="EAL domain-like"/>
    <property type="match status" value="1"/>
</dbReference>
<dbReference type="GO" id="GO:0005886">
    <property type="term" value="C:plasma membrane"/>
    <property type="evidence" value="ECO:0007669"/>
    <property type="project" value="UniProtKB-SubCell"/>
</dbReference>
<dbReference type="InterPro" id="IPR001633">
    <property type="entry name" value="EAL_dom"/>
</dbReference>
<dbReference type="NCBIfam" id="TIGR00229">
    <property type="entry name" value="sensory_box"/>
    <property type="match status" value="2"/>
</dbReference>
<dbReference type="Pfam" id="PF00989">
    <property type="entry name" value="PAS"/>
    <property type="match status" value="1"/>
</dbReference>
<dbReference type="Pfam" id="PF08447">
    <property type="entry name" value="PAS_3"/>
    <property type="match status" value="1"/>
</dbReference>
<evidence type="ECO:0000256" key="4">
    <source>
        <dbReference type="ARBA" id="ARBA00012528"/>
    </source>
</evidence>
<evidence type="ECO:0000256" key="11">
    <source>
        <dbReference type="ARBA" id="ARBA00022989"/>
    </source>
</evidence>
<dbReference type="InterPro" id="IPR035965">
    <property type="entry name" value="PAS-like_dom_sf"/>
</dbReference>
<keyword evidence="10" id="KW-0547">Nucleotide-binding</keyword>
<keyword evidence="19" id="KW-0548">Nucleotidyltransferase</keyword>
<dbReference type="PROSITE" id="PS50112">
    <property type="entry name" value="PAS"/>
    <property type="match status" value="2"/>
</dbReference>
<dbReference type="InterPro" id="IPR013767">
    <property type="entry name" value="PAS_fold"/>
</dbReference>
<evidence type="ECO:0000313" key="20">
    <source>
        <dbReference type="Proteomes" id="UP000317812"/>
    </source>
</evidence>
<feature type="transmembrane region" description="Helical" evidence="14">
    <location>
        <begin position="90"/>
        <end position="112"/>
    </location>
</feature>
<dbReference type="GO" id="GO:0000166">
    <property type="term" value="F:nucleotide binding"/>
    <property type="evidence" value="ECO:0007669"/>
    <property type="project" value="UniProtKB-KW"/>
</dbReference>
<evidence type="ECO:0000313" key="19">
    <source>
        <dbReference type="EMBL" id="QDK17162.1"/>
    </source>
</evidence>
<dbReference type="InterPro" id="IPR007895">
    <property type="entry name" value="MASE1"/>
</dbReference>
<feature type="transmembrane region" description="Helical" evidence="14">
    <location>
        <begin position="156"/>
        <end position="177"/>
    </location>
</feature>
<feature type="domain" description="PAC" evidence="16">
    <location>
        <begin position="374"/>
        <end position="426"/>
    </location>
</feature>
<evidence type="ECO:0000259" key="18">
    <source>
        <dbReference type="PROSITE" id="PS50887"/>
    </source>
</evidence>
<dbReference type="Pfam" id="PF00563">
    <property type="entry name" value="EAL"/>
    <property type="match status" value="1"/>
</dbReference>
<dbReference type="Gene3D" id="3.20.20.450">
    <property type="entry name" value="EAL domain"/>
    <property type="match status" value="1"/>
</dbReference>
<dbReference type="SUPFAM" id="SSF55073">
    <property type="entry name" value="Nucleotide cyclase"/>
    <property type="match status" value="1"/>
</dbReference>
<dbReference type="SMART" id="SM00267">
    <property type="entry name" value="GGDEF"/>
    <property type="match status" value="1"/>
</dbReference>
<dbReference type="SMART" id="SM00086">
    <property type="entry name" value="PAC"/>
    <property type="match status" value="3"/>
</dbReference>
<dbReference type="AlphaFoldDB" id="A0AAP9D9I0"/>
<accession>A0AAP9D9I0</accession>
<keyword evidence="9" id="KW-0677">Repeat</keyword>
<evidence type="ECO:0000256" key="14">
    <source>
        <dbReference type="SAM" id="Phobius"/>
    </source>
</evidence>
<keyword evidence="11 14" id="KW-1133">Transmembrane helix</keyword>
<dbReference type="SMART" id="SM00052">
    <property type="entry name" value="EAL"/>
    <property type="match status" value="1"/>
</dbReference>
<dbReference type="CDD" id="cd00130">
    <property type="entry name" value="PAS"/>
    <property type="match status" value="3"/>
</dbReference>
<evidence type="ECO:0000256" key="12">
    <source>
        <dbReference type="ARBA" id="ARBA00023136"/>
    </source>
</evidence>
<evidence type="ECO:0000256" key="7">
    <source>
        <dbReference type="ARBA" id="ARBA00022679"/>
    </source>
</evidence>
<evidence type="ECO:0000259" key="16">
    <source>
        <dbReference type="PROSITE" id="PS50113"/>
    </source>
</evidence>
<dbReference type="InterPro" id="IPR043128">
    <property type="entry name" value="Rev_trsase/Diguanyl_cyclase"/>
</dbReference>